<dbReference type="SUPFAM" id="SSF56672">
    <property type="entry name" value="DNA/RNA polymerases"/>
    <property type="match status" value="1"/>
</dbReference>
<dbReference type="EMBL" id="CAJNOQ010011725">
    <property type="protein sequence ID" value="CAF1283717.1"/>
    <property type="molecule type" value="Genomic_DNA"/>
</dbReference>
<name>A0A815CG41_9BILA</name>
<dbReference type="InterPro" id="IPR043128">
    <property type="entry name" value="Rev_trsase/Diguanyl_cyclase"/>
</dbReference>
<dbReference type="PANTHER" id="PTHR33050:SF8">
    <property type="entry name" value="REVERSE TRANSCRIPTASE DOMAIN-CONTAINING PROTEIN"/>
    <property type="match status" value="1"/>
</dbReference>
<evidence type="ECO:0000313" key="4">
    <source>
        <dbReference type="EMBL" id="CAF4081392.1"/>
    </source>
</evidence>
<dbReference type="Gene3D" id="3.30.70.270">
    <property type="match status" value="1"/>
</dbReference>
<gene>
    <name evidence="2" type="ORF">GPM918_LOCUS27684</name>
    <name evidence="1" type="ORF">OVA965_LOCUS14281</name>
    <name evidence="4" type="ORF">SRO942_LOCUS28045</name>
    <name evidence="3" type="ORF">TMI583_LOCUS14284</name>
</gene>
<accession>A0A815CG41</accession>
<evidence type="ECO:0008006" key="6">
    <source>
        <dbReference type="Google" id="ProtNLM"/>
    </source>
</evidence>
<dbReference type="AlphaFoldDB" id="A0A815CG41"/>
<dbReference type="Proteomes" id="UP000677228">
    <property type="component" value="Unassembled WGS sequence"/>
</dbReference>
<comment type="caution">
    <text evidence="2">The sequence shown here is derived from an EMBL/GenBank/DDBJ whole genome shotgun (WGS) entry which is preliminary data.</text>
</comment>
<keyword evidence="5" id="KW-1185">Reference proteome</keyword>
<evidence type="ECO:0000313" key="1">
    <source>
        <dbReference type="EMBL" id="CAF0995334.1"/>
    </source>
</evidence>
<proteinExistence type="predicted"/>
<dbReference type="InterPro" id="IPR052055">
    <property type="entry name" value="Hepadnavirus_pol/RT"/>
</dbReference>
<dbReference type="EMBL" id="CAJOBA010006166">
    <property type="protein sequence ID" value="CAF3765054.1"/>
    <property type="molecule type" value="Genomic_DNA"/>
</dbReference>
<dbReference type="InterPro" id="IPR043502">
    <property type="entry name" value="DNA/RNA_pol_sf"/>
</dbReference>
<evidence type="ECO:0000313" key="5">
    <source>
        <dbReference type="Proteomes" id="UP000663829"/>
    </source>
</evidence>
<evidence type="ECO:0000313" key="2">
    <source>
        <dbReference type="EMBL" id="CAF1283717.1"/>
    </source>
</evidence>
<dbReference type="Gene3D" id="3.10.10.10">
    <property type="entry name" value="HIV Type 1 Reverse Transcriptase, subunit A, domain 1"/>
    <property type="match status" value="1"/>
</dbReference>
<reference evidence="2" key="1">
    <citation type="submission" date="2021-02" db="EMBL/GenBank/DDBJ databases">
        <authorList>
            <person name="Nowell W R."/>
        </authorList>
    </citation>
    <scope>NUCLEOTIDE SEQUENCE</scope>
</reference>
<protein>
    <recommendedName>
        <fullName evidence="6">Reverse transcriptase domain-containing protein</fullName>
    </recommendedName>
</protein>
<dbReference type="EMBL" id="CAJNOK010006160">
    <property type="protein sequence ID" value="CAF0995334.1"/>
    <property type="molecule type" value="Genomic_DNA"/>
</dbReference>
<evidence type="ECO:0000313" key="3">
    <source>
        <dbReference type="EMBL" id="CAF3765054.1"/>
    </source>
</evidence>
<dbReference type="Proteomes" id="UP000681722">
    <property type="component" value="Unassembled WGS sequence"/>
</dbReference>
<dbReference type="Proteomes" id="UP000682733">
    <property type="component" value="Unassembled WGS sequence"/>
</dbReference>
<dbReference type="Proteomes" id="UP000663829">
    <property type="component" value="Unassembled WGS sequence"/>
</dbReference>
<organism evidence="2 5">
    <name type="scientific">Didymodactylos carnosus</name>
    <dbReference type="NCBI Taxonomy" id="1234261"/>
    <lineage>
        <taxon>Eukaryota</taxon>
        <taxon>Metazoa</taxon>
        <taxon>Spiralia</taxon>
        <taxon>Gnathifera</taxon>
        <taxon>Rotifera</taxon>
        <taxon>Eurotatoria</taxon>
        <taxon>Bdelloidea</taxon>
        <taxon>Philodinida</taxon>
        <taxon>Philodinidae</taxon>
        <taxon>Didymodactylos</taxon>
    </lineage>
</organism>
<dbReference type="PANTHER" id="PTHR33050">
    <property type="entry name" value="REVERSE TRANSCRIPTASE DOMAIN-CONTAINING PROTEIN"/>
    <property type="match status" value="1"/>
</dbReference>
<dbReference type="OrthoDB" id="10058284at2759"/>
<sequence length="328" mass="37650">MIGPFDTYRIPPIGVAYGKYNRKPRLIVYLSAHYNNPSHPNINSLIDKEEFSVSYVRLDDALQIVNSLEVNTSMVTTDIVDAFKMIPVKPELWRYLGICWNGFYYFYTRLVFGSRSSPKIFDLFSSITCWIAKENYGIRFILHLLDDFIPFHPPDEADPTMVSMKLMFKRLNVPLSPLKTVGPTFVLEYLGIIIDSQLMLVSLPEDKRVRVLETVYTYLNKKRCTKRELLSITGYLGHASRVIPAGRSFVSYLIALSCTVGPLHYSVSLSKACRLDLLMWFYFLRSWNGVSTFYDPKIVNSCEIELLTDAAPSIGFGGYWKDEWFASP</sequence>
<dbReference type="EMBL" id="CAJOBC010029096">
    <property type="protein sequence ID" value="CAF4081392.1"/>
    <property type="molecule type" value="Genomic_DNA"/>
</dbReference>